<proteinExistence type="inferred from homology"/>
<dbReference type="EMBL" id="JBHLVX010000066">
    <property type="protein sequence ID" value="MFC0269711.1"/>
    <property type="molecule type" value="Genomic_DNA"/>
</dbReference>
<keyword evidence="3" id="KW-0547">Nucleotide-binding</keyword>
<evidence type="ECO:0000256" key="1">
    <source>
        <dbReference type="ARBA" id="ARBA00005417"/>
    </source>
</evidence>
<dbReference type="GO" id="GO:0005524">
    <property type="term" value="F:ATP binding"/>
    <property type="evidence" value="ECO:0007669"/>
    <property type="project" value="UniProtKB-KW"/>
</dbReference>
<dbReference type="Proteomes" id="UP001589814">
    <property type="component" value="Unassembled WGS sequence"/>
</dbReference>
<sequence length="56" mass="5940">ISHDLAVVKAMAHRVIVLKEGAVVEQGEALEVIERPRHPYTQSLVAAAFYPAGSGG</sequence>
<organism evidence="6 7">
    <name type="scientific">Kushneria aurantia</name>
    <dbReference type="NCBI Taxonomy" id="504092"/>
    <lineage>
        <taxon>Bacteria</taxon>
        <taxon>Pseudomonadati</taxon>
        <taxon>Pseudomonadota</taxon>
        <taxon>Gammaproteobacteria</taxon>
        <taxon>Oceanospirillales</taxon>
        <taxon>Halomonadaceae</taxon>
        <taxon>Kushneria</taxon>
    </lineage>
</organism>
<dbReference type="SUPFAM" id="SSF52540">
    <property type="entry name" value="P-loop containing nucleoside triphosphate hydrolases"/>
    <property type="match status" value="1"/>
</dbReference>
<gene>
    <name evidence="6" type="ORF">ACFFHW_17245</name>
</gene>
<feature type="non-terminal residue" evidence="6">
    <location>
        <position position="1"/>
    </location>
</feature>
<dbReference type="Pfam" id="PF08352">
    <property type="entry name" value="oligo_HPY"/>
    <property type="match status" value="1"/>
</dbReference>
<keyword evidence="4 6" id="KW-0067">ATP-binding</keyword>
<name>A0ABV6G7R5_9GAMM</name>
<evidence type="ECO:0000256" key="2">
    <source>
        <dbReference type="ARBA" id="ARBA00022448"/>
    </source>
</evidence>
<keyword evidence="2" id="KW-0813">Transport</keyword>
<dbReference type="PANTHER" id="PTHR43776:SF7">
    <property type="entry name" value="D,D-DIPEPTIDE TRANSPORT ATP-BINDING PROTEIN DDPF-RELATED"/>
    <property type="match status" value="1"/>
</dbReference>
<evidence type="ECO:0000313" key="7">
    <source>
        <dbReference type="Proteomes" id="UP001589814"/>
    </source>
</evidence>
<dbReference type="InterPro" id="IPR050319">
    <property type="entry name" value="ABC_transp_ATP-bind"/>
</dbReference>
<dbReference type="InterPro" id="IPR013563">
    <property type="entry name" value="Oligopep_ABC_C"/>
</dbReference>
<evidence type="ECO:0000256" key="3">
    <source>
        <dbReference type="ARBA" id="ARBA00022741"/>
    </source>
</evidence>
<dbReference type="PANTHER" id="PTHR43776">
    <property type="entry name" value="TRANSPORT ATP-BINDING PROTEIN"/>
    <property type="match status" value="1"/>
</dbReference>
<keyword evidence="7" id="KW-1185">Reference proteome</keyword>
<dbReference type="InterPro" id="IPR027417">
    <property type="entry name" value="P-loop_NTPase"/>
</dbReference>
<evidence type="ECO:0000259" key="5">
    <source>
        <dbReference type="Pfam" id="PF08352"/>
    </source>
</evidence>
<evidence type="ECO:0000256" key="4">
    <source>
        <dbReference type="ARBA" id="ARBA00022840"/>
    </source>
</evidence>
<reference evidence="6 7" key="1">
    <citation type="submission" date="2024-09" db="EMBL/GenBank/DDBJ databases">
        <authorList>
            <person name="Sun Q."/>
            <person name="Mori K."/>
        </authorList>
    </citation>
    <scope>NUCLEOTIDE SEQUENCE [LARGE SCALE GENOMIC DNA]</scope>
    <source>
        <strain evidence="6 7">CCM 7415</strain>
    </source>
</reference>
<comment type="similarity">
    <text evidence="1">Belongs to the ABC transporter superfamily.</text>
</comment>
<dbReference type="Gene3D" id="3.40.50.300">
    <property type="entry name" value="P-loop containing nucleotide triphosphate hydrolases"/>
    <property type="match status" value="1"/>
</dbReference>
<evidence type="ECO:0000313" key="6">
    <source>
        <dbReference type="EMBL" id="MFC0269711.1"/>
    </source>
</evidence>
<feature type="domain" description="Oligopeptide/dipeptide ABC transporter C-terminal" evidence="5">
    <location>
        <begin position="24"/>
        <end position="51"/>
    </location>
</feature>
<protein>
    <submittedName>
        <fullName evidence="6">Microcin ABC transporter ATP-binding protein</fullName>
    </submittedName>
</protein>
<comment type="caution">
    <text evidence="6">The sequence shown here is derived from an EMBL/GenBank/DDBJ whole genome shotgun (WGS) entry which is preliminary data.</text>
</comment>
<accession>A0ABV6G7R5</accession>